<evidence type="ECO:0000256" key="5">
    <source>
        <dbReference type="NCBIfam" id="TIGR00065"/>
    </source>
</evidence>
<dbReference type="PROSITE" id="PS01134">
    <property type="entry name" value="FTSZ_1"/>
    <property type="match status" value="1"/>
</dbReference>
<dbReference type="InterPro" id="IPR024757">
    <property type="entry name" value="FtsZ_C"/>
</dbReference>
<feature type="domain" description="Tubulin/FtsZ 2-layer sandwich" evidence="9">
    <location>
        <begin position="207"/>
        <end position="328"/>
    </location>
</feature>
<evidence type="ECO:0000313" key="11">
    <source>
        <dbReference type="Proteomes" id="UP001597511"/>
    </source>
</evidence>
<dbReference type="SMART" id="SM00865">
    <property type="entry name" value="Tubulin_C"/>
    <property type="match status" value="1"/>
</dbReference>
<dbReference type="PROSITE" id="PS01135">
    <property type="entry name" value="FTSZ_2"/>
    <property type="match status" value="1"/>
</dbReference>
<dbReference type="SUPFAM" id="SSF55307">
    <property type="entry name" value="Tubulin C-terminal domain-like"/>
    <property type="match status" value="1"/>
</dbReference>
<feature type="binding site" evidence="4">
    <location>
        <position position="144"/>
    </location>
    <ligand>
        <name>GTP</name>
        <dbReference type="ChEBI" id="CHEBI:37565"/>
    </ligand>
</feature>
<comment type="subcellular location">
    <subcellularLocation>
        <location evidence="4">Cytoplasm</location>
    </subcellularLocation>
    <text evidence="4">Assembles at midcell at the inner surface of the cytoplasmic membrane.</text>
</comment>
<dbReference type="CDD" id="cd02201">
    <property type="entry name" value="FtsZ_type1"/>
    <property type="match status" value="1"/>
</dbReference>
<dbReference type="Proteomes" id="UP001597511">
    <property type="component" value="Unassembled WGS sequence"/>
</dbReference>
<feature type="region of interest" description="Disordered" evidence="7">
    <location>
        <begin position="466"/>
        <end position="500"/>
    </location>
</feature>
<evidence type="ECO:0000313" key="10">
    <source>
        <dbReference type="EMBL" id="MFD2919547.1"/>
    </source>
</evidence>
<dbReference type="SUPFAM" id="SSF52490">
    <property type="entry name" value="Tubulin nucleotide-binding domain-like"/>
    <property type="match status" value="1"/>
</dbReference>
<comment type="caution">
    <text evidence="10">The sequence shown here is derived from an EMBL/GenBank/DDBJ whole genome shotgun (WGS) entry which is preliminary data.</text>
</comment>
<dbReference type="Gene3D" id="3.40.50.1440">
    <property type="entry name" value="Tubulin/FtsZ, GTPase domain"/>
    <property type="match status" value="1"/>
</dbReference>
<dbReference type="InterPro" id="IPR008280">
    <property type="entry name" value="Tub_FtsZ_C"/>
</dbReference>
<keyword evidence="4" id="KW-0963">Cytoplasm</keyword>
<dbReference type="Pfam" id="PF00091">
    <property type="entry name" value="Tubulin"/>
    <property type="match status" value="1"/>
</dbReference>
<keyword evidence="2 4" id="KW-0547">Nucleotide-binding</keyword>
<dbReference type="InterPro" id="IPR000158">
    <property type="entry name" value="Cell_div_FtsZ"/>
</dbReference>
<feature type="binding site" evidence="4">
    <location>
        <position position="187"/>
    </location>
    <ligand>
        <name>GTP</name>
        <dbReference type="ChEBI" id="CHEBI:37565"/>
    </ligand>
</feature>
<dbReference type="InterPro" id="IPR036525">
    <property type="entry name" value="Tubulin/FtsZ_GTPase_sf"/>
</dbReference>
<evidence type="ECO:0000256" key="3">
    <source>
        <dbReference type="ARBA" id="ARBA00023134"/>
    </source>
</evidence>
<evidence type="ECO:0000256" key="1">
    <source>
        <dbReference type="ARBA" id="ARBA00009690"/>
    </source>
</evidence>
<feature type="binding site" evidence="4">
    <location>
        <position position="140"/>
    </location>
    <ligand>
        <name>GTP</name>
        <dbReference type="ChEBI" id="CHEBI:37565"/>
    </ligand>
</feature>
<accession>A0ABW6A612</accession>
<keyword evidence="4 6" id="KW-0131">Cell cycle</keyword>
<keyword evidence="4 6" id="KW-0717">Septation</keyword>
<dbReference type="Pfam" id="PF12327">
    <property type="entry name" value="FtsZ_C"/>
    <property type="match status" value="1"/>
</dbReference>
<dbReference type="GO" id="GO:0051301">
    <property type="term" value="P:cell division"/>
    <property type="evidence" value="ECO:0007669"/>
    <property type="project" value="UniProtKB-KW"/>
</dbReference>
<evidence type="ECO:0000256" key="7">
    <source>
        <dbReference type="SAM" id="MobiDB-lite"/>
    </source>
</evidence>
<keyword evidence="4 6" id="KW-0132">Cell division</keyword>
<dbReference type="HAMAP" id="MF_00909">
    <property type="entry name" value="FtsZ"/>
    <property type="match status" value="1"/>
</dbReference>
<feature type="region of interest" description="Disordered" evidence="7">
    <location>
        <begin position="558"/>
        <end position="584"/>
    </location>
</feature>
<evidence type="ECO:0000256" key="4">
    <source>
        <dbReference type="HAMAP-Rule" id="MF_00909"/>
    </source>
</evidence>
<comment type="function">
    <text evidence="4 6">Essential cell division protein that forms a contractile ring structure (Z ring) at the future cell division site. The regulation of the ring assembly controls the timing and the location of cell division. One of the functions of the FtsZ ring is to recruit other cell division proteins to the septum to produce a new cell wall between the dividing cells. Binds GTP and shows GTPase activity.</text>
</comment>
<name>A0ABW6A612_9BACT</name>
<evidence type="ECO:0000256" key="6">
    <source>
        <dbReference type="RuleBase" id="RU000631"/>
    </source>
</evidence>
<organism evidence="10 11">
    <name type="scientific">Terrimonas rubra</name>
    <dbReference type="NCBI Taxonomy" id="1035890"/>
    <lineage>
        <taxon>Bacteria</taxon>
        <taxon>Pseudomonadati</taxon>
        <taxon>Bacteroidota</taxon>
        <taxon>Chitinophagia</taxon>
        <taxon>Chitinophagales</taxon>
        <taxon>Chitinophagaceae</taxon>
        <taxon>Terrimonas</taxon>
    </lineage>
</organism>
<feature type="binding site" evidence="4">
    <location>
        <begin position="21"/>
        <end position="25"/>
    </location>
    <ligand>
        <name>GTP</name>
        <dbReference type="ChEBI" id="CHEBI:37565"/>
    </ligand>
</feature>
<evidence type="ECO:0000259" key="9">
    <source>
        <dbReference type="SMART" id="SM00865"/>
    </source>
</evidence>
<comment type="similarity">
    <text evidence="1 4 6">Belongs to the FtsZ family.</text>
</comment>
<feature type="compositionally biased region" description="Polar residues" evidence="7">
    <location>
        <begin position="466"/>
        <end position="475"/>
    </location>
</feature>
<dbReference type="NCBIfam" id="TIGR00065">
    <property type="entry name" value="ftsZ"/>
    <property type="match status" value="1"/>
</dbReference>
<gene>
    <name evidence="4 10" type="primary">ftsZ</name>
    <name evidence="10" type="ORF">ACFS6H_07515</name>
</gene>
<dbReference type="SMART" id="SM00864">
    <property type="entry name" value="Tubulin"/>
    <property type="match status" value="1"/>
</dbReference>
<dbReference type="RefSeq" id="WP_386096843.1">
    <property type="nucleotide sequence ID" value="NZ_JBHUOZ010000001.1"/>
</dbReference>
<dbReference type="EMBL" id="JBHUOZ010000001">
    <property type="protein sequence ID" value="MFD2919547.1"/>
    <property type="molecule type" value="Genomic_DNA"/>
</dbReference>
<feature type="compositionally biased region" description="Polar residues" evidence="7">
    <location>
        <begin position="484"/>
        <end position="494"/>
    </location>
</feature>
<reference evidence="11" key="1">
    <citation type="journal article" date="2019" name="Int. J. Syst. Evol. Microbiol.">
        <title>The Global Catalogue of Microorganisms (GCM) 10K type strain sequencing project: providing services to taxonomists for standard genome sequencing and annotation.</title>
        <authorList>
            <consortium name="The Broad Institute Genomics Platform"/>
            <consortium name="The Broad Institute Genome Sequencing Center for Infectious Disease"/>
            <person name="Wu L."/>
            <person name="Ma J."/>
        </authorList>
    </citation>
    <scope>NUCLEOTIDE SEQUENCE [LARGE SCALE GENOMIC DNA]</scope>
    <source>
        <strain evidence="11">KCTC 23299</strain>
    </source>
</reference>
<evidence type="ECO:0000259" key="8">
    <source>
        <dbReference type="SMART" id="SM00864"/>
    </source>
</evidence>
<comment type="subunit">
    <text evidence="4">Homodimer. Polymerizes to form a dynamic ring structure in a strictly GTP-dependent manner. Interacts directly with several other division proteins.</text>
</comment>
<dbReference type="PANTHER" id="PTHR30314">
    <property type="entry name" value="CELL DIVISION PROTEIN FTSZ-RELATED"/>
    <property type="match status" value="1"/>
</dbReference>
<protein>
    <recommendedName>
        <fullName evidence="4 5">Cell division protein FtsZ</fullName>
    </recommendedName>
</protein>
<sequence length="662" mass="72254">MIQFDLPKEQSSILKVIGVGGGGGNAVNHMFTQKIDGVDFVICNTDAQALTKSPIPNRIQLGPHLTQGLGAGANPEIGRQATEESLEEIRRILEVNTKMAFITAGMGGGTGTGGAPIISKICKDLGILTVGIITTPFAYEGKKRQQQAEEGIKIMKQYVDTLLVISNDKLRHQFGNLKMKEAFDKADNVLATAAKCITDVISSTGQINVDFADVCTVMRDGGVAILGNAAASGENRAQQAIEDALNSPLLNDNDIRGAKWILININSAEGEHEFTMDEVEIIQSHLLTQAGENTDVILGLGYDNSLGDQLGITLIATGFQHKEAYVKPVIRKEEPKEEKIVMELQPAAKTVSVLPIVNTTNPEPAPEPVEKKVHVQVPVQQKQLPEELSPRLVETPMPYEMAPMPTVNDLVETTGVPELEPAMFYDLSTGKPIVNQQQENLLSKNTSENYSVTTVENLFLNEQNNGLNSALNSESDTPRKEQIQQHITQNSSTPLPAASGGYLARPSNIYAEMNATAKASVNSADQPVPPTKAADEASSDLQMQLVERDDIPAADAPLADQAQSPLFPTVEESREIGNETEEQKRRAFERIQKLRNLSFNVNASDPNHEFENVPAYIRRNMELYNSNQHIEKFYSSYEVSSDNNNQGNISTINTFLEGKKPD</sequence>
<dbReference type="InterPro" id="IPR045061">
    <property type="entry name" value="FtsZ/CetZ"/>
</dbReference>
<dbReference type="Gene3D" id="3.30.1330.20">
    <property type="entry name" value="Tubulin/FtsZ, C-terminal domain"/>
    <property type="match status" value="1"/>
</dbReference>
<dbReference type="InterPro" id="IPR037103">
    <property type="entry name" value="Tubulin/FtsZ-like_C"/>
</dbReference>
<feature type="binding site" evidence="4">
    <location>
        <begin position="109"/>
        <end position="111"/>
    </location>
    <ligand>
        <name>GTP</name>
        <dbReference type="ChEBI" id="CHEBI:37565"/>
    </ligand>
</feature>
<feature type="compositionally biased region" description="Basic and acidic residues" evidence="7">
    <location>
        <begin position="571"/>
        <end position="584"/>
    </location>
</feature>
<dbReference type="InterPro" id="IPR020805">
    <property type="entry name" value="Cell_div_FtsZ_CS"/>
</dbReference>
<evidence type="ECO:0000256" key="2">
    <source>
        <dbReference type="ARBA" id="ARBA00022741"/>
    </source>
</evidence>
<dbReference type="InterPro" id="IPR018316">
    <property type="entry name" value="Tubulin/FtsZ_2-layer-sand-dom"/>
</dbReference>
<dbReference type="InterPro" id="IPR003008">
    <property type="entry name" value="Tubulin_FtsZ_GTPase"/>
</dbReference>
<dbReference type="PANTHER" id="PTHR30314:SF3">
    <property type="entry name" value="MITOCHONDRIAL DIVISION PROTEIN FSZA"/>
    <property type="match status" value="1"/>
</dbReference>
<proteinExistence type="inferred from homology"/>
<dbReference type="PRINTS" id="PR00423">
    <property type="entry name" value="CELLDVISFTSZ"/>
</dbReference>
<feature type="domain" description="Tubulin/FtsZ GTPase" evidence="8">
    <location>
        <begin position="13"/>
        <end position="205"/>
    </location>
</feature>
<keyword evidence="3 4" id="KW-0342">GTP-binding</keyword>
<keyword evidence="11" id="KW-1185">Reference proteome</keyword>